<dbReference type="AlphaFoldDB" id="A0AAV4NJX7"/>
<feature type="transmembrane region" description="Helical" evidence="1">
    <location>
        <begin position="162"/>
        <end position="188"/>
    </location>
</feature>
<name>A0AAV4NJX7_CAEEX</name>
<feature type="transmembrane region" description="Helical" evidence="1">
    <location>
        <begin position="268"/>
        <end position="289"/>
    </location>
</feature>
<proteinExistence type="predicted"/>
<dbReference type="EMBL" id="BPLR01021019">
    <property type="protein sequence ID" value="GIX84988.1"/>
    <property type="molecule type" value="Genomic_DNA"/>
</dbReference>
<keyword evidence="1" id="KW-1133">Transmembrane helix</keyword>
<feature type="transmembrane region" description="Helical" evidence="1">
    <location>
        <begin position="452"/>
        <end position="475"/>
    </location>
</feature>
<feature type="transmembrane region" description="Helical" evidence="1">
    <location>
        <begin position="309"/>
        <end position="332"/>
    </location>
</feature>
<feature type="non-terminal residue" evidence="2">
    <location>
        <position position="1"/>
    </location>
</feature>
<feature type="transmembrane region" description="Helical" evidence="1">
    <location>
        <begin position="243"/>
        <end position="261"/>
    </location>
</feature>
<keyword evidence="1" id="KW-0812">Transmembrane</keyword>
<evidence type="ECO:0000313" key="3">
    <source>
        <dbReference type="Proteomes" id="UP001054945"/>
    </source>
</evidence>
<protein>
    <submittedName>
        <fullName evidence="2">Uncharacterized protein</fullName>
    </submittedName>
</protein>
<feature type="transmembrane region" description="Helical" evidence="1">
    <location>
        <begin position="413"/>
        <end position="440"/>
    </location>
</feature>
<sequence>HISQSVFPPNLTHTHISSSILRSLIPSATTSLCAAHLILHICKPTSTPPPPRCAHGCCSGRLQRPTTSLAIPITFSAVPALAISSCCPGPGCHTSSLAVLLHLGCSTLLQYISQAVPALHAPAAFTLHKHRNPATYSVAVLTCHTRVSGHTSAVPLTTFPQFYYISAVPIYYISAVLLHLCCSTVIHFRSPTTLAFFSNLLHFRSPTTSLLFQFTTFPQFYYISAVPIYYISAVLLRFCCSTYYISAVLLHLCPSVPIYYIRSPISSLYVPIYYISPAVLLHLCCSNLLHFRSPTTSLLFQFTTFPQFYYPAVPIFYISAVLAISAVPLTAISSPTTSPKCSTFLFTFPPRSPTTSLLFQFITFPQSYYISAVPISLSISAVLLHLCCSNLLHFRSPTTSLLFHLLHFRSPTTFPAVPSLLHFAVLLHSCCSTCSNLLLFQFTTFPQFTTSLLYQFTTVLLHLCCSIYYISAVLLHLCCSNLLHFLCPTTSLLFQFTTSLPFS</sequence>
<keyword evidence="3" id="KW-1185">Reference proteome</keyword>
<gene>
    <name evidence="2" type="ORF">CEXT_100421</name>
</gene>
<feature type="transmembrane region" description="Helical" evidence="1">
    <location>
        <begin position="368"/>
        <end position="392"/>
    </location>
</feature>
<evidence type="ECO:0000313" key="2">
    <source>
        <dbReference type="EMBL" id="GIX84988.1"/>
    </source>
</evidence>
<accession>A0AAV4NJX7</accession>
<evidence type="ECO:0000256" key="1">
    <source>
        <dbReference type="SAM" id="Phobius"/>
    </source>
</evidence>
<keyword evidence="1" id="KW-0472">Membrane</keyword>
<organism evidence="2 3">
    <name type="scientific">Caerostris extrusa</name>
    <name type="common">Bark spider</name>
    <name type="synonym">Caerostris bankana</name>
    <dbReference type="NCBI Taxonomy" id="172846"/>
    <lineage>
        <taxon>Eukaryota</taxon>
        <taxon>Metazoa</taxon>
        <taxon>Ecdysozoa</taxon>
        <taxon>Arthropoda</taxon>
        <taxon>Chelicerata</taxon>
        <taxon>Arachnida</taxon>
        <taxon>Araneae</taxon>
        <taxon>Araneomorphae</taxon>
        <taxon>Entelegynae</taxon>
        <taxon>Araneoidea</taxon>
        <taxon>Araneidae</taxon>
        <taxon>Caerostris</taxon>
    </lineage>
</organism>
<feature type="transmembrane region" description="Helical" evidence="1">
    <location>
        <begin position="209"/>
        <end position="231"/>
    </location>
</feature>
<comment type="caution">
    <text evidence="2">The sequence shown here is derived from an EMBL/GenBank/DDBJ whole genome shotgun (WGS) entry which is preliminary data.</text>
</comment>
<reference evidence="2 3" key="1">
    <citation type="submission" date="2021-06" db="EMBL/GenBank/DDBJ databases">
        <title>Caerostris extrusa draft genome.</title>
        <authorList>
            <person name="Kono N."/>
            <person name="Arakawa K."/>
        </authorList>
    </citation>
    <scope>NUCLEOTIDE SEQUENCE [LARGE SCALE GENOMIC DNA]</scope>
</reference>
<dbReference type="Proteomes" id="UP001054945">
    <property type="component" value="Unassembled WGS sequence"/>
</dbReference>